<accession>A0A1Y3PEU3</accession>
<keyword evidence="4" id="KW-1003">Cell membrane</keyword>
<dbReference type="Gene3D" id="6.10.340.10">
    <property type="match status" value="1"/>
</dbReference>
<dbReference type="InterPro" id="IPR004358">
    <property type="entry name" value="Sig_transdc_His_kin-like_C"/>
</dbReference>
<dbReference type="InterPro" id="IPR036890">
    <property type="entry name" value="HATPase_C_sf"/>
</dbReference>
<dbReference type="CDD" id="cd00075">
    <property type="entry name" value="HATPase"/>
    <property type="match status" value="1"/>
</dbReference>
<keyword evidence="11 14" id="KW-1133">Transmembrane helix</keyword>
<keyword evidence="13 14" id="KW-0472">Membrane</keyword>
<dbReference type="EC" id="2.7.13.3" evidence="3"/>
<evidence type="ECO:0000313" key="17">
    <source>
        <dbReference type="EMBL" id="OUM84616.1"/>
    </source>
</evidence>
<feature type="transmembrane region" description="Helical" evidence="14">
    <location>
        <begin position="12"/>
        <end position="35"/>
    </location>
</feature>
<dbReference type="SUPFAM" id="SSF158472">
    <property type="entry name" value="HAMP domain-like"/>
    <property type="match status" value="1"/>
</dbReference>
<dbReference type="Pfam" id="PF00672">
    <property type="entry name" value="HAMP"/>
    <property type="match status" value="1"/>
</dbReference>
<dbReference type="Pfam" id="PF02518">
    <property type="entry name" value="HATPase_c"/>
    <property type="match status" value="1"/>
</dbReference>
<dbReference type="Gene3D" id="1.10.287.130">
    <property type="match status" value="1"/>
</dbReference>
<dbReference type="CDD" id="cd06225">
    <property type="entry name" value="HAMP"/>
    <property type="match status" value="1"/>
</dbReference>
<keyword evidence="6" id="KW-0808">Transferase</keyword>
<evidence type="ECO:0000259" key="15">
    <source>
        <dbReference type="PROSITE" id="PS50109"/>
    </source>
</evidence>
<sequence>MSGIKVRLVGSYLIVILLTVLFLEIALIFSIRYYYEQNIKMILASHAEMSAHLFERYLADEHWEERSAELLDNFSLHTSAQVQILNASGRLLQDTNGLPSNLSFNRDPDVQQALAGEPGSWKGTMPVTREPVLAVSYPLIHHGQTVGVVRFVTSLTGVEDAIQTLAIVLVLIGLMVVALVAAISWFLAKTIVGPVIDLTKAAEKMAEGDFSVRAKKRYNDEMGKLADTLNLMVSQISRSEQLKNEFISSISHELRTPLTNIKGWAITLRTGKHDQRMKLEDGLEVIEQESDRLSRLVEELLDFSKFEAGRIVLRKEPLHIPELLMWLEKQLKPRALRQSLIFQVKADDQLPVISADEYRLKQVLINLVDNAFKFTEPHGHVYVHASKTEEHVIITVEDTGIGIPEDELPHVFQKFYKGTSNVAGSGLGLAIAKEMIKLHGGQIVIDSKEGTGTKVQVFLPY</sequence>
<comment type="subcellular location">
    <subcellularLocation>
        <location evidence="2">Cell membrane</location>
        <topology evidence="2">Multi-pass membrane protein</topology>
    </subcellularLocation>
</comment>
<dbReference type="Proteomes" id="UP000196475">
    <property type="component" value="Unassembled WGS sequence"/>
</dbReference>
<dbReference type="FunFam" id="1.10.287.130:FF:000001">
    <property type="entry name" value="Two-component sensor histidine kinase"/>
    <property type="match status" value="1"/>
</dbReference>
<dbReference type="GO" id="GO:0005524">
    <property type="term" value="F:ATP binding"/>
    <property type="evidence" value="ECO:0007669"/>
    <property type="project" value="UniProtKB-KW"/>
</dbReference>
<name>A0A1Y3PEU3_9BACI</name>
<dbReference type="AlphaFoldDB" id="A0A1Y3PEU3"/>
<dbReference type="InterPro" id="IPR036097">
    <property type="entry name" value="HisK_dim/P_sf"/>
</dbReference>
<protein>
    <recommendedName>
        <fullName evidence="3">histidine kinase</fullName>
        <ecNumber evidence="3">2.7.13.3</ecNumber>
    </recommendedName>
</protein>
<keyword evidence="12" id="KW-0902">Two-component regulatory system</keyword>
<dbReference type="PRINTS" id="PR00344">
    <property type="entry name" value="BCTRLSENSOR"/>
</dbReference>
<comment type="catalytic activity">
    <reaction evidence="1">
        <text>ATP + protein L-histidine = ADP + protein N-phospho-L-histidine.</text>
        <dbReference type="EC" id="2.7.13.3"/>
    </reaction>
</comment>
<dbReference type="FunFam" id="3.30.565.10:FF:000006">
    <property type="entry name" value="Sensor histidine kinase WalK"/>
    <property type="match status" value="1"/>
</dbReference>
<dbReference type="SUPFAM" id="SSF103190">
    <property type="entry name" value="Sensory domain-like"/>
    <property type="match status" value="1"/>
</dbReference>
<evidence type="ECO:0000256" key="6">
    <source>
        <dbReference type="ARBA" id="ARBA00022679"/>
    </source>
</evidence>
<gene>
    <name evidence="17" type="ORF">BAA01_05595</name>
</gene>
<feature type="domain" description="Histidine kinase" evidence="15">
    <location>
        <begin position="249"/>
        <end position="461"/>
    </location>
</feature>
<evidence type="ECO:0000256" key="8">
    <source>
        <dbReference type="ARBA" id="ARBA00022741"/>
    </source>
</evidence>
<keyword evidence="8" id="KW-0547">Nucleotide-binding</keyword>
<dbReference type="InterPro" id="IPR005467">
    <property type="entry name" value="His_kinase_dom"/>
</dbReference>
<dbReference type="SUPFAM" id="SSF47384">
    <property type="entry name" value="Homodimeric domain of signal transducing histidine kinase"/>
    <property type="match status" value="1"/>
</dbReference>
<dbReference type="InterPro" id="IPR003661">
    <property type="entry name" value="HisK_dim/P_dom"/>
</dbReference>
<evidence type="ECO:0000259" key="16">
    <source>
        <dbReference type="PROSITE" id="PS50885"/>
    </source>
</evidence>
<organism evidence="17 18">
    <name type="scientific">Bacillus thermozeamaize</name>
    <dbReference type="NCBI Taxonomy" id="230954"/>
    <lineage>
        <taxon>Bacteria</taxon>
        <taxon>Bacillati</taxon>
        <taxon>Bacillota</taxon>
        <taxon>Bacilli</taxon>
        <taxon>Bacillales</taxon>
        <taxon>Bacillaceae</taxon>
        <taxon>Bacillus</taxon>
    </lineage>
</organism>
<feature type="domain" description="HAMP" evidence="16">
    <location>
        <begin position="189"/>
        <end position="241"/>
    </location>
</feature>
<evidence type="ECO:0000256" key="12">
    <source>
        <dbReference type="ARBA" id="ARBA00023012"/>
    </source>
</evidence>
<evidence type="ECO:0000256" key="2">
    <source>
        <dbReference type="ARBA" id="ARBA00004651"/>
    </source>
</evidence>
<dbReference type="Gene3D" id="3.30.450.20">
    <property type="entry name" value="PAS domain"/>
    <property type="match status" value="1"/>
</dbReference>
<dbReference type="EMBL" id="LZRT01000121">
    <property type="protein sequence ID" value="OUM84616.1"/>
    <property type="molecule type" value="Genomic_DNA"/>
</dbReference>
<dbReference type="InterPro" id="IPR050398">
    <property type="entry name" value="HssS/ArlS-like"/>
</dbReference>
<feature type="transmembrane region" description="Helical" evidence="14">
    <location>
        <begin position="165"/>
        <end position="188"/>
    </location>
</feature>
<evidence type="ECO:0000256" key="3">
    <source>
        <dbReference type="ARBA" id="ARBA00012438"/>
    </source>
</evidence>
<dbReference type="SUPFAM" id="SSF55874">
    <property type="entry name" value="ATPase domain of HSP90 chaperone/DNA topoisomerase II/histidine kinase"/>
    <property type="match status" value="1"/>
</dbReference>
<dbReference type="InterPro" id="IPR029151">
    <property type="entry name" value="Sensor-like_sf"/>
</dbReference>
<evidence type="ECO:0000256" key="9">
    <source>
        <dbReference type="ARBA" id="ARBA00022777"/>
    </source>
</evidence>
<evidence type="ECO:0000256" key="4">
    <source>
        <dbReference type="ARBA" id="ARBA00022475"/>
    </source>
</evidence>
<evidence type="ECO:0000256" key="5">
    <source>
        <dbReference type="ARBA" id="ARBA00022553"/>
    </source>
</evidence>
<dbReference type="GO" id="GO:0005886">
    <property type="term" value="C:plasma membrane"/>
    <property type="evidence" value="ECO:0007669"/>
    <property type="project" value="UniProtKB-SubCell"/>
</dbReference>
<reference evidence="18" key="1">
    <citation type="submission" date="2016-06" db="EMBL/GenBank/DDBJ databases">
        <authorList>
            <person name="Nascimento L."/>
            <person name="Pereira R.V."/>
            <person name="Martins L.F."/>
            <person name="Quaggio R.B."/>
            <person name="Silva A.M."/>
            <person name="Setubal J.C."/>
        </authorList>
    </citation>
    <scope>NUCLEOTIDE SEQUENCE [LARGE SCALE GENOMIC DNA]</scope>
</reference>
<keyword evidence="5" id="KW-0597">Phosphoprotein</keyword>
<dbReference type="SMART" id="SM00387">
    <property type="entry name" value="HATPase_c"/>
    <property type="match status" value="1"/>
</dbReference>
<dbReference type="PROSITE" id="PS50109">
    <property type="entry name" value="HIS_KIN"/>
    <property type="match status" value="1"/>
</dbReference>
<dbReference type="Gene3D" id="3.30.565.10">
    <property type="entry name" value="Histidine kinase-like ATPase, C-terminal domain"/>
    <property type="match status" value="1"/>
</dbReference>
<dbReference type="PROSITE" id="PS50885">
    <property type="entry name" value="HAMP"/>
    <property type="match status" value="1"/>
</dbReference>
<evidence type="ECO:0000313" key="18">
    <source>
        <dbReference type="Proteomes" id="UP000196475"/>
    </source>
</evidence>
<dbReference type="Pfam" id="PF00512">
    <property type="entry name" value="HisKA"/>
    <property type="match status" value="1"/>
</dbReference>
<proteinExistence type="predicted"/>
<keyword evidence="9 17" id="KW-0418">Kinase</keyword>
<evidence type="ECO:0000256" key="1">
    <source>
        <dbReference type="ARBA" id="ARBA00000085"/>
    </source>
</evidence>
<dbReference type="PANTHER" id="PTHR45528">
    <property type="entry name" value="SENSOR HISTIDINE KINASE CPXA"/>
    <property type="match status" value="1"/>
</dbReference>
<evidence type="ECO:0000256" key="7">
    <source>
        <dbReference type="ARBA" id="ARBA00022692"/>
    </source>
</evidence>
<dbReference type="InterPro" id="IPR003594">
    <property type="entry name" value="HATPase_dom"/>
</dbReference>
<evidence type="ECO:0000256" key="14">
    <source>
        <dbReference type="SAM" id="Phobius"/>
    </source>
</evidence>
<keyword evidence="7 14" id="KW-0812">Transmembrane</keyword>
<dbReference type="CDD" id="cd00082">
    <property type="entry name" value="HisKA"/>
    <property type="match status" value="1"/>
</dbReference>
<keyword evidence="10" id="KW-0067">ATP-binding</keyword>
<dbReference type="PANTHER" id="PTHR45528:SF1">
    <property type="entry name" value="SENSOR HISTIDINE KINASE CPXA"/>
    <property type="match status" value="1"/>
</dbReference>
<evidence type="ECO:0000256" key="10">
    <source>
        <dbReference type="ARBA" id="ARBA00022840"/>
    </source>
</evidence>
<comment type="caution">
    <text evidence="17">The sequence shown here is derived from an EMBL/GenBank/DDBJ whole genome shotgun (WGS) entry which is preliminary data.</text>
</comment>
<evidence type="ECO:0000256" key="11">
    <source>
        <dbReference type="ARBA" id="ARBA00022989"/>
    </source>
</evidence>
<dbReference type="SMART" id="SM00388">
    <property type="entry name" value="HisKA"/>
    <property type="match status" value="1"/>
</dbReference>
<dbReference type="InterPro" id="IPR003660">
    <property type="entry name" value="HAMP_dom"/>
</dbReference>
<evidence type="ECO:0000256" key="13">
    <source>
        <dbReference type="ARBA" id="ARBA00023136"/>
    </source>
</evidence>
<dbReference type="SMART" id="SM00304">
    <property type="entry name" value="HAMP"/>
    <property type="match status" value="1"/>
</dbReference>
<dbReference type="GO" id="GO:0000155">
    <property type="term" value="F:phosphorelay sensor kinase activity"/>
    <property type="evidence" value="ECO:0007669"/>
    <property type="project" value="InterPro"/>
</dbReference>